<dbReference type="SMART" id="SM01114">
    <property type="entry name" value="CXC"/>
    <property type="match status" value="2"/>
</dbReference>
<dbReference type="PANTHER" id="PTHR12446">
    <property type="entry name" value="TESMIN/TSO1-RELATED"/>
    <property type="match status" value="1"/>
</dbReference>
<dbReference type="GeneID" id="7838843"/>
<comment type="similarity">
    <text evidence="2">Belongs to the lin-54 family.</text>
</comment>
<sequence length="1114" mass="125900">MSIQPNQFTSGLERQIDLQNLSFQSNAQGNNNSINGNGNVNQSFNFFQNRMSAQSNGKMSIDSVGYNPNLLAALSGIGGADALNNISPDKSQNSIRDPYRNNSLFPSQIERKTIDGMSNIENRLSEYQDQLFDFQQQNQRCSLEDTLQMTANRNSQFQNSSYLSNNIYQSNRNNNNNIFGRYQSQVPCLNSMYNNMYTDDKSILQSTAPNQLMPQSYRINTNQFGFSNPQYISTQTVASSQMQSIIGETALADNVSMGTQNNSASAMSLEVQNFEKALLDQLEQPNRVPGDIAEQFAITSSTNQVTYPSSVGGQNPNFYNLNAAGQNVAQSQIRYASGLSAGNSGVPLISVAQSQANLINILNQTAKANIATDQTNIFSSSDAQTLKLLQQQQQQQQLQRQILLSSGSGMIDIGMTFGNLNQQKLFQQQFNGQQPGSVSTAASVGMGFSSLPADINMFETMAAVNVKTENVGENEGNDSDKTEKGGQKEEKEQKRQIGNTSYPSITRGAAFSTKQEVYSDDIFNSLLNLEESQDRQMSITNDNINKFQEKMSLASNIGINRSLNINRDTKKENESLNFNEIKQEKDSIGGLSDLGSAINFQNNNNILNISGFNSGGNLSIQRGSNLANFKNNNRTTLISRLSNGTRNSDLNRISFPTFDYDQKQFLESNGIAIRDQHGNYIIGQSNRSSAMNSESVMQDEENEKKKKAEEIIACNCGKTKCLKLYCVCFQQGLMCSDQCRCTDCYNKIAYLEERERAIKAIKQRYPDAFEKKVNFLPELARKIEDAERLDADLELQNQLLAHKKGCNCKKSACKKKYCECFLAGVKCTYLCRCEQCQNGKNDGPENQGQHINIEGQNFVDQENYNKGNVVSIKTQNNTFGNIKLEVFRPIHQQQFITKIERNSNQLHENGENQEDNRIINMENDNFNGEKLNHSRFTYSELENHYTQRKKQKNNNEDLFDSMSQEKLQAEQFDQVFNQENLQNQDGIDNNNNNQNNSQRQSTLTDDDIQKMRAQQEQSFHEHQQQQQQIQYMKQQQHMNGENNNNNNNNFNDFQNNKTEQHDLKIENSLQENNGFDFNSYNQSNNQENVIASRKNMQFINMKRGATDDNEFMAN</sequence>
<protein>
    <submittedName>
        <fullName evidence="6">Tesmin TSO1-like CXC domain protein</fullName>
    </submittedName>
</protein>
<dbReference type="HOGENOM" id="CLU_281391_0_0_1"/>
<evidence type="ECO:0000313" key="6">
    <source>
        <dbReference type="EMBL" id="EAR99118.2"/>
    </source>
</evidence>
<dbReference type="Proteomes" id="UP000009168">
    <property type="component" value="Unassembled WGS sequence"/>
</dbReference>
<dbReference type="PROSITE" id="PS51634">
    <property type="entry name" value="CRC"/>
    <property type="match status" value="1"/>
</dbReference>
<evidence type="ECO:0000256" key="1">
    <source>
        <dbReference type="ARBA" id="ARBA00004123"/>
    </source>
</evidence>
<dbReference type="GO" id="GO:0006355">
    <property type="term" value="P:regulation of DNA-templated transcription"/>
    <property type="evidence" value="ECO:0007669"/>
    <property type="project" value="TreeGrafter"/>
</dbReference>
<dbReference type="Pfam" id="PF03638">
    <property type="entry name" value="TCR"/>
    <property type="match status" value="2"/>
</dbReference>
<accession>Q23RD0</accession>
<dbReference type="InterPro" id="IPR033467">
    <property type="entry name" value="Tesmin/TSO1-like_CXC"/>
</dbReference>
<feature type="region of interest" description="Disordered" evidence="4">
    <location>
        <begin position="982"/>
        <end position="1055"/>
    </location>
</feature>
<comment type="subcellular location">
    <subcellularLocation>
        <location evidence="1">Nucleus</location>
    </subcellularLocation>
</comment>
<keyword evidence="3" id="KW-0539">Nucleus</keyword>
<evidence type="ECO:0000256" key="2">
    <source>
        <dbReference type="ARBA" id="ARBA00007267"/>
    </source>
</evidence>
<evidence type="ECO:0000256" key="3">
    <source>
        <dbReference type="ARBA" id="ARBA00023242"/>
    </source>
</evidence>
<name>Q23RD0_TETTS</name>
<dbReference type="AlphaFoldDB" id="Q23RD0"/>
<feature type="region of interest" description="Disordered" evidence="4">
    <location>
        <begin position="468"/>
        <end position="506"/>
    </location>
</feature>
<organism evidence="6 7">
    <name type="scientific">Tetrahymena thermophila (strain SB210)</name>
    <dbReference type="NCBI Taxonomy" id="312017"/>
    <lineage>
        <taxon>Eukaryota</taxon>
        <taxon>Sar</taxon>
        <taxon>Alveolata</taxon>
        <taxon>Ciliophora</taxon>
        <taxon>Intramacronucleata</taxon>
        <taxon>Oligohymenophorea</taxon>
        <taxon>Hymenostomatida</taxon>
        <taxon>Tetrahymenina</taxon>
        <taxon>Tetrahymenidae</taxon>
        <taxon>Tetrahymena</taxon>
    </lineage>
</organism>
<proteinExistence type="inferred from homology"/>
<dbReference type="RefSeq" id="XP_001019363.2">
    <property type="nucleotide sequence ID" value="XM_001019363.3"/>
</dbReference>
<gene>
    <name evidence="6" type="ORF">TTHERM_00388590</name>
</gene>
<dbReference type="STRING" id="312017.Q23RD0"/>
<dbReference type="eggNOG" id="KOG1171">
    <property type="taxonomic scope" value="Eukaryota"/>
</dbReference>
<feature type="domain" description="CRC" evidence="5">
    <location>
        <begin position="710"/>
        <end position="841"/>
    </location>
</feature>
<feature type="compositionally biased region" description="Basic and acidic residues" evidence="4">
    <location>
        <begin position="478"/>
        <end position="495"/>
    </location>
</feature>
<reference evidence="7" key="1">
    <citation type="journal article" date="2006" name="PLoS Biol.">
        <title>Macronuclear genome sequence of the ciliate Tetrahymena thermophila, a model eukaryote.</title>
        <authorList>
            <person name="Eisen J.A."/>
            <person name="Coyne R.S."/>
            <person name="Wu M."/>
            <person name="Wu D."/>
            <person name="Thiagarajan M."/>
            <person name="Wortman J.R."/>
            <person name="Badger J.H."/>
            <person name="Ren Q."/>
            <person name="Amedeo P."/>
            <person name="Jones K.M."/>
            <person name="Tallon L.J."/>
            <person name="Delcher A.L."/>
            <person name="Salzberg S.L."/>
            <person name="Silva J.C."/>
            <person name="Haas B.J."/>
            <person name="Majoros W.H."/>
            <person name="Farzad M."/>
            <person name="Carlton J.M."/>
            <person name="Smith R.K. Jr."/>
            <person name="Garg J."/>
            <person name="Pearlman R.E."/>
            <person name="Karrer K.M."/>
            <person name="Sun L."/>
            <person name="Manning G."/>
            <person name="Elde N.C."/>
            <person name="Turkewitz A.P."/>
            <person name="Asai D.J."/>
            <person name="Wilkes D.E."/>
            <person name="Wang Y."/>
            <person name="Cai H."/>
            <person name="Collins K."/>
            <person name="Stewart B.A."/>
            <person name="Lee S.R."/>
            <person name="Wilamowska K."/>
            <person name="Weinberg Z."/>
            <person name="Ruzzo W.L."/>
            <person name="Wloga D."/>
            <person name="Gaertig J."/>
            <person name="Frankel J."/>
            <person name="Tsao C.-C."/>
            <person name="Gorovsky M.A."/>
            <person name="Keeling P.J."/>
            <person name="Waller R.F."/>
            <person name="Patron N.J."/>
            <person name="Cherry J.M."/>
            <person name="Stover N.A."/>
            <person name="Krieger C.J."/>
            <person name="del Toro C."/>
            <person name="Ryder H.F."/>
            <person name="Williamson S.C."/>
            <person name="Barbeau R.A."/>
            <person name="Hamilton E.P."/>
            <person name="Orias E."/>
        </authorList>
    </citation>
    <scope>NUCLEOTIDE SEQUENCE [LARGE SCALE GENOMIC DNA]</scope>
    <source>
        <strain evidence="7">SB210</strain>
    </source>
</reference>
<feature type="compositionally biased region" description="Low complexity" evidence="4">
    <location>
        <begin position="1024"/>
        <end position="1055"/>
    </location>
</feature>
<evidence type="ECO:0000313" key="7">
    <source>
        <dbReference type="Proteomes" id="UP000009168"/>
    </source>
</evidence>
<dbReference type="PANTHER" id="PTHR12446:SF34">
    <property type="entry name" value="PROTEIN LIN-54 HOMOLOG"/>
    <property type="match status" value="1"/>
</dbReference>
<evidence type="ECO:0000256" key="4">
    <source>
        <dbReference type="SAM" id="MobiDB-lite"/>
    </source>
</evidence>
<dbReference type="InterPro" id="IPR028307">
    <property type="entry name" value="Lin-54_fam"/>
</dbReference>
<dbReference type="InterPro" id="IPR005172">
    <property type="entry name" value="CRC"/>
</dbReference>
<dbReference type="KEGG" id="tet:TTHERM_00388590"/>
<feature type="compositionally biased region" description="Low complexity" evidence="4">
    <location>
        <begin position="982"/>
        <end position="1000"/>
    </location>
</feature>
<evidence type="ECO:0000259" key="5">
    <source>
        <dbReference type="PROSITE" id="PS51634"/>
    </source>
</evidence>
<dbReference type="GO" id="GO:0005634">
    <property type="term" value="C:nucleus"/>
    <property type="evidence" value="ECO:0007669"/>
    <property type="project" value="UniProtKB-SubCell"/>
</dbReference>
<keyword evidence="7" id="KW-1185">Reference proteome</keyword>
<dbReference type="InParanoid" id="Q23RD0"/>
<dbReference type="OrthoDB" id="6283463at2759"/>
<dbReference type="EMBL" id="GG662644">
    <property type="protein sequence ID" value="EAR99118.2"/>
    <property type="molecule type" value="Genomic_DNA"/>
</dbReference>